<protein>
    <submittedName>
        <fullName evidence="2">Uncharacterized protein</fullName>
    </submittedName>
</protein>
<evidence type="ECO:0000256" key="1">
    <source>
        <dbReference type="SAM" id="SignalP"/>
    </source>
</evidence>
<reference evidence="2 3" key="1">
    <citation type="submission" date="2019-11" db="EMBL/GenBank/DDBJ databases">
        <authorList>
            <person name="Holert J."/>
        </authorList>
    </citation>
    <scope>NUCLEOTIDE SEQUENCE [LARGE SCALE GENOMIC DNA]</scope>
    <source>
        <strain evidence="2">SB11_3</strain>
    </source>
</reference>
<accession>A0A5S9QQQ5</accession>
<feature type="chain" id="PRO_5024806700" evidence="1">
    <location>
        <begin position="25"/>
        <end position="130"/>
    </location>
</feature>
<gene>
    <name evidence="2" type="ORF">OPDIPICF_02487</name>
</gene>
<proteinExistence type="predicted"/>
<dbReference type="OrthoDB" id="6197762at2"/>
<feature type="signal peptide" evidence="1">
    <location>
        <begin position="1"/>
        <end position="24"/>
    </location>
</feature>
<name>A0A5S9QQQ5_9GAMM</name>
<keyword evidence="3" id="KW-1185">Reference proteome</keyword>
<sequence>MNRKSLYQAASIVAAMMISTNVTALPESGHIDKAGNELRVWSQAQQSYVSPESYFEAEVKKLNGPTYGRTHQYPEYETVKDWETLIDVLPNGKGECPMVFFHQRWRRLPDVLALHEDLRNYGGCRYVFDE</sequence>
<keyword evidence="1" id="KW-0732">Signal</keyword>
<dbReference type="AlphaFoldDB" id="A0A5S9QQQ5"/>
<evidence type="ECO:0000313" key="2">
    <source>
        <dbReference type="EMBL" id="CAA0121667.1"/>
    </source>
</evidence>
<organism evidence="2 3">
    <name type="scientific">BD1-7 clade bacterium</name>
    <dbReference type="NCBI Taxonomy" id="2029982"/>
    <lineage>
        <taxon>Bacteria</taxon>
        <taxon>Pseudomonadati</taxon>
        <taxon>Pseudomonadota</taxon>
        <taxon>Gammaproteobacteria</taxon>
        <taxon>Cellvibrionales</taxon>
        <taxon>Spongiibacteraceae</taxon>
        <taxon>BD1-7 clade</taxon>
    </lineage>
</organism>
<dbReference type="Proteomes" id="UP000441399">
    <property type="component" value="Unassembled WGS sequence"/>
</dbReference>
<dbReference type="EMBL" id="CACSIO010000045">
    <property type="protein sequence ID" value="CAA0121667.1"/>
    <property type="molecule type" value="Genomic_DNA"/>
</dbReference>
<evidence type="ECO:0000313" key="3">
    <source>
        <dbReference type="Proteomes" id="UP000441399"/>
    </source>
</evidence>